<evidence type="ECO:0000313" key="3">
    <source>
        <dbReference type="EMBL" id="MCF7567061.1"/>
    </source>
</evidence>
<dbReference type="Gene3D" id="1.50.10.10">
    <property type="match status" value="1"/>
</dbReference>
<organism evidence="3 4">
    <name type="scientific">Wocania arenilitoris</name>
    <dbReference type="NCBI Taxonomy" id="2044858"/>
    <lineage>
        <taxon>Bacteria</taxon>
        <taxon>Pseudomonadati</taxon>
        <taxon>Bacteroidota</taxon>
        <taxon>Flavobacteriia</taxon>
        <taxon>Flavobacteriales</taxon>
        <taxon>Flavobacteriaceae</taxon>
        <taxon>Wocania</taxon>
    </lineage>
</organism>
<dbReference type="InterPro" id="IPR054491">
    <property type="entry name" value="MGH1-like_GH"/>
</dbReference>
<dbReference type="InterPro" id="IPR008928">
    <property type="entry name" value="6-hairpin_glycosidase_sf"/>
</dbReference>
<dbReference type="PANTHER" id="PTHR23403:SF1">
    <property type="entry name" value="TREHALASE"/>
    <property type="match status" value="1"/>
</dbReference>
<keyword evidence="3" id="KW-0378">Hydrolase</keyword>
<evidence type="ECO:0000313" key="4">
    <source>
        <dbReference type="Proteomes" id="UP001199795"/>
    </source>
</evidence>
<evidence type="ECO:0000259" key="1">
    <source>
        <dbReference type="Pfam" id="PF21152"/>
    </source>
</evidence>
<feature type="domain" description="Mannosylglycerate hydrolase MGH1-like glycoside hydrolase" evidence="2">
    <location>
        <begin position="319"/>
        <end position="652"/>
    </location>
</feature>
<dbReference type="GO" id="GO:0004555">
    <property type="term" value="F:alpha,alpha-trehalase activity"/>
    <property type="evidence" value="ECO:0007669"/>
    <property type="project" value="InterPro"/>
</dbReference>
<dbReference type="InterPro" id="IPR001661">
    <property type="entry name" value="Glyco_hydro_37"/>
</dbReference>
<dbReference type="EMBL" id="JAKKDU010000002">
    <property type="protein sequence ID" value="MCF7567061.1"/>
    <property type="molecule type" value="Genomic_DNA"/>
</dbReference>
<comment type="caution">
    <text evidence="3">The sequence shown here is derived from an EMBL/GenBank/DDBJ whole genome shotgun (WGS) entry which is preliminary data.</text>
</comment>
<dbReference type="Pfam" id="PF21152">
    <property type="entry name" value="YgjK_N"/>
    <property type="match status" value="1"/>
</dbReference>
<dbReference type="InterPro" id="IPR012341">
    <property type="entry name" value="6hp_glycosidase-like_sf"/>
</dbReference>
<dbReference type="InterPro" id="IPR048450">
    <property type="entry name" value="YgjK_N"/>
</dbReference>
<feature type="domain" description="Glucosidase YgjK N-terminal" evidence="1">
    <location>
        <begin position="45"/>
        <end position="165"/>
    </location>
</feature>
<dbReference type="GO" id="GO:0005993">
    <property type="term" value="P:trehalose catabolic process"/>
    <property type="evidence" value="ECO:0007669"/>
    <property type="project" value="TreeGrafter"/>
</dbReference>
<dbReference type="AlphaFoldDB" id="A0AAE3EK97"/>
<reference evidence="3" key="1">
    <citation type="submission" date="2022-01" db="EMBL/GenBank/DDBJ databases">
        <title>Draft genome sequence of Sabulilitoribacter arenilitoris KCTC 52401.</title>
        <authorList>
            <person name="Oh J.-S."/>
        </authorList>
    </citation>
    <scope>NUCLEOTIDE SEQUENCE</scope>
    <source>
        <strain evidence="3">HMF6543</strain>
    </source>
</reference>
<protein>
    <submittedName>
        <fullName evidence="3">Glycoside hydrolase</fullName>
    </submittedName>
</protein>
<accession>A0AAE3EK97</accession>
<gene>
    <name evidence="3" type="ORF">L3X37_01610</name>
</gene>
<evidence type="ECO:0000259" key="2">
    <source>
        <dbReference type="Pfam" id="PF22422"/>
    </source>
</evidence>
<sequence length="661" mass="76214">MVLLILTSSCDRKLEVIANTSNDNRFLSDALNFKGVPESPQDRSISSFCDLGSWHSFALPDDSKEFYGSFIGPFSMNRDNGIWLGKTFAKFILYKKNKEEIQYVSVNLSQYPGFLEQHIVTEIKGLEVNLKLWFNSNKSIFVSATVSNKSSVPIELFMGWKGDVWLETAQFNLNEQLEVNFSDSESTHQYHFDKDFNTEVSSTGKFYNSITKKPYKILSNSSENINLLYVSLFNKLQNKESQSINDDAVAGSYSQTIKRWKSYHDAFPYKQNHWLDSLNFELLKTKSIQTLIGNWKSASGELRHDGLFPSYLYKGFNGFWAWDSWKHAAALARFEPKLAKDQMLTMFSYQDNEGMIPDCIYRDTLIQKHNWRDTKPPLATWAVNQIFEKTSDTAFVAKMFPKLIKYHYWWYKNRDHNRNKLCEYGSTDGTRIAAAWESGMDNAVRFDNALLVKNNSNAWSLNQESVDLNAYLLDEKKQLIKLAKISNNMSSVEVLKNDYNEISMLFNNAFYNTDVGYYFDRQLENNQLVNIIGPEGWLPLWSGIATSETAESVKNKIFDESLFYSKIPLPTLNISHKDFDPENGYWRGPVWLDQAYFAIIGLENYGFHEEAKTLKLKLVKNAEGLLDKGYAIRENYHPISGKGLNAKHFSWSAAHLLLLIE</sequence>
<proteinExistence type="predicted"/>
<dbReference type="PANTHER" id="PTHR23403">
    <property type="entry name" value="TREHALASE"/>
    <property type="match status" value="1"/>
</dbReference>
<dbReference type="RefSeq" id="WP_237238425.1">
    <property type="nucleotide sequence ID" value="NZ_JAKKDU010000002.1"/>
</dbReference>
<dbReference type="SUPFAM" id="SSF48208">
    <property type="entry name" value="Six-hairpin glycosidases"/>
    <property type="match status" value="1"/>
</dbReference>
<dbReference type="Gene3D" id="2.70.98.50">
    <property type="entry name" value="putative glycoside hydrolase family protein from bacillus halodurans"/>
    <property type="match status" value="1"/>
</dbReference>
<dbReference type="Proteomes" id="UP001199795">
    <property type="component" value="Unassembled WGS sequence"/>
</dbReference>
<dbReference type="Pfam" id="PF22422">
    <property type="entry name" value="MGH1-like_GH"/>
    <property type="match status" value="1"/>
</dbReference>
<keyword evidence="4" id="KW-1185">Reference proteome</keyword>
<name>A0AAE3EK97_9FLAO</name>